<keyword evidence="3" id="KW-0879">Wnt signaling pathway</keyword>
<evidence type="ECO:0000256" key="2">
    <source>
        <dbReference type="ARBA" id="ARBA00011068"/>
    </source>
</evidence>
<keyword evidence="4 7" id="KW-0732">Signal</keyword>
<evidence type="ECO:0000313" key="8">
    <source>
        <dbReference type="EMBL" id="TGZ32291.1"/>
    </source>
</evidence>
<evidence type="ECO:0000256" key="1">
    <source>
        <dbReference type="ARBA" id="ARBA00004240"/>
    </source>
</evidence>
<evidence type="ECO:0000313" key="9">
    <source>
        <dbReference type="Proteomes" id="UP000310200"/>
    </source>
</evidence>
<keyword evidence="9" id="KW-1185">Reference proteome</keyword>
<comment type="subcellular location">
    <subcellularLocation>
        <location evidence="1">Endoplasmic reticulum</location>
    </subcellularLocation>
</comment>
<dbReference type="GO" id="GO:0006457">
    <property type="term" value="P:protein folding"/>
    <property type="evidence" value="ECO:0007669"/>
    <property type="project" value="InterPro"/>
</dbReference>
<dbReference type="Proteomes" id="UP000310200">
    <property type="component" value="Unassembled WGS sequence"/>
</dbReference>
<accession>A0A4S2JA98</accession>
<comment type="caution">
    <text evidence="8">The sequence shown here is derived from an EMBL/GenBank/DDBJ whole genome shotgun (WGS) entry which is preliminary data.</text>
</comment>
<dbReference type="STRING" id="300112.A0A4S2JA98"/>
<reference evidence="8 9" key="1">
    <citation type="journal article" date="2019" name="Philos. Trans. R. Soc. Lond., B, Biol. Sci.">
        <title>Ant behaviour and brain gene expression of defending hosts depend on the ecological success of the intruding social parasite.</title>
        <authorList>
            <person name="Kaur R."/>
            <person name="Stoldt M."/>
            <person name="Jongepier E."/>
            <person name="Feldmeyer B."/>
            <person name="Menzel F."/>
            <person name="Bornberg-Bauer E."/>
            <person name="Foitzik S."/>
        </authorList>
    </citation>
    <scope>NUCLEOTIDE SEQUENCE [LARGE SCALE GENOMIC DNA]</scope>
    <source>
        <tissue evidence="8">Whole body</tissue>
    </source>
</reference>
<sequence length="200" mass="23337">MESRIIVLSLFVLFVTMVATTSTTKERKKKSWRDKDIRDMTDADLEHLLEQWEENDEPLEPDELPEHLRPLPKIDVSKLDIRNPESMLKLTKKGKGVMMFVDLQSNVSEEQADIATRIWQTGLQNNHITVERYPIENKRYIFMFHDGSQALEGKNYLLQHPEVAHVTIEGQTYYPSLKEQNFLVDELLRKPSAKTKKGEL</sequence>
<dbReference type="PANTHER" id="PTHR17600:SF2">
    <property type="entry name" value="LRP CHAPERONE MESD"/>
    <property type="match status" value="1"/>
</dbReference>
<dbReference type="PANTHER" id="PTHR17600">
    <property type="entry name" value="MESODERM DEVELOPMENT CANDIDATE 2"/>
    <property type="match status" value="1"/>
</dbReference>
<evidence type="ECO:0000256" key="3">
    <source>
        <dbReference type="ARBA" id="ARBA00022687"/>
    </source>
</evidence>
<organism evidence="8 9">
    <name type="scientific">Temnothorax longispinosus</name>
    <dbReference type="NCBI Taxonomy" id="300112"/>
    <lineage>
        <taxon>Eukaryota</taxon>
        <taxon>Metazoa</taxon>
        <taxon>Ecdysozoa</taxon>
        <taxon>Arthropoda</taxon>
        <taxon>Hexapoda</taxon>
        <taxon>Insecta</taxon>
        <taxon>Pterygota</taxon>
        <taxon>Neoptera</taxon>
        <taxon>Endopterygota</taxon>
        <taxon>Hymenoptera</taxon>
        <taxon>Apocrita</taxon>
        <taxon>Aculeata</taxon>
        <taxon>Formicoidea</taxon>
        <taxon>Formicidae</taxon>
        <taxon>Myrmicinae</taxon>
        <taxon>Temnothorax</taxon>
    </lineage>
</organism>
<dbReference type="EMBL" id="QBLH01003899">
    <property type="protein sequence ID" value="TGZ32291.1"/>
    <property type="molecule type" value="Genomic_DNA"/>
</dbReference>
<keyword evidence="6" id="KW-0143">Chaperone</keyword>
<protein>
    <submittedName>
        <fullName evidence="8">LDLR chaperone boca</fullName>
    </submittedName>
</protein>
<keyword evidence="5" id="KW-0256">Endoplasmic reticulum</keyword>
<evidence type="ECO:0000256" key="6">
    <source>
        <dbReference type="ARBA" id="ARBA00023186"/>
    </source>
</evidence>
<feature type="chain" id="PRO_5020877022" evidence="7">
    <location>
        <begin position="21"/>
        <end position="200"/>
    </location>
</feature>
<evidence type="ECO:0000256" key="5">
    <source>
        <dbReference type="ARBA" id="ARBA00022824"/>
    </source>
</evidence>
<comment type="similarity">
    <text evidence="2">Belongs to the MESD family.</text>
</comment>
<proteinExistence type="inferred from homology"/>
<feature type="signal peptide" evidence="7">
    <location>
        <begin position="1"/>
        <end position="20"/>
    </location>
</feature>
<dbReference type="InterPro" id="IPR019330">
    <property type="entry name" value="MESD"/>
</dbReference>
<evidence type="ECO:0000256" key="7">
    <source>
        <dbReference type="SAM" id="SignalP"/>
    </source>
</evidence>
<dbReference type="Pfam" id="PF10185">
    <property type="entry name" value="Mesd"/>
    <property type="match status" value="1"/>
</dbReference>
<dbReference type="AlphaFoldDB" id="A0A4S2JA98"/>
<name>A0A4S2JA98_9HYME</name>
<dbReference type="Gene3D" id="6.10.250.640">
    <property type="match status" value="1"/>
</dbReference>
<dbReference type="Gene3D" id="3.30.70.260">
    <property type="match status" value="1"/>
</dbReference>
<gene>
    <name evidence="8" type="ORF">DBV15_03940</name>
</gene>
<dbReference type="GO" id="GO:0005783">
    <property type="term" value="C:endoplasmic reticulum"/>
    <property type="evidence" value="ECO:0007669"/>
    <property type="project" value="UniProtKB-SubCell"/>
</dbReference>
<dbReference type="GO" id="GO:0016055">
    <property type="term" value="P:Wnt signaling pathway"/>
    <property type="evidence" value="ECO:0007669"/>
    <property type="project" value="UniProtKB-KW"/>
</dbReference>
<evidence type="ECO:0000256" key="4">
    <source>
        <dbReference type="ARBA" id="ARBA00022729"/>
    </source>
</evidence>